<dbReference type="OrthoDB" id="2735536at2759"/>
<dbReference type="Pfam" id="PF01370">
    <property type="entry name" value="Epimerase"/>
    <property type="match status" value="1"/>
</dbReference>
<keyword evidence="1" id="KW-0560">Oxidoreductase</keyword>
<proteinExistence type="inferred from homology"/>
<dbReference type="Proteomes" id="UP000225277">
    <property type="component" value="Unassembled WGS sequence"/>
</dbReference>
<reference evidence="4 5" key="1">
    <citation type="submission" date="2016-03" db="EMBL/GenBank/DDBJ databases">
        <authorList>
            <person name="Ploux O."/>
        </authorList>
    </citation>
    <scope>NUCLEOTIDE SEQUENCE [LARGE SCALE GENOMIC DNA]</scope>
    <source>
        <strain evidence="4 5">URUG2</strain>
    </source>
</reference>
<accession>A0A2D3UW61</accession>
<dbReference type="PANTHER" id="PTHR10366:SF812">
    <property type="entry name" value="VPS9 DOMAIN-CONTAINING PROTEIN"/>
    <property type="match status" value="1"/>
</dbReference>
<name>A0A2D3UW61_9PEZI</name>
<organism evidence="4 5">
    <name type="scientific">Ramularia collo-cygni</name>
    <dbReference type="NCBI Taxonomy" id="112498"/>
    <lineage>
        <taxon>Eukaryota</taxon>
        <taxon>Fungi</taxon>
        <taxon>Dikarya</taxon>
        <taxon>Ascomycota</taxon>
        <taxon>Pezizomycotina</taxon>
        <taxon>Dothideomycetes</taxon>
        <taxon>Dothideomycetidae</taxon>
        <taxon>Mycosphaerellales</taxon>
        <taxon>Mycosphaerellaceae</taxon>
        <taxon>Ramularia</taxon>
    </lineage>
</organism>
<dbReference type="InterPro" id="IPR050425">
    <property type="entry name" value="NAD(P)_dehydrat-like"/>
</dbReference>
<dbReference type="PANTHER" id="PTHR10366">
    <property type="entry name" value="NAD DEPENDENT EPIMERASE/DEHYDRATASE"/>
    <property type="match status" value="1"/>
</dbReference>
<dbReference type="RefSeq" id="XP_023626468.1">
    <property type="nucleotide sequence ID" value="XM_023770700.1"/>
</dbReference>
<dbReference type="GO" id="GO:0016616">
    <property type="term" value="F:oxidoreductase activity, acting on the CH-OH group of donors, NAD or NADP as acceptor"/>
    <property type="evidence" value="ECO:0007669"/>
    <property type="project" value="TreeGrafter"/>
</dbReference>
<sequence>MAPPLIFITGSTGFIGSHTANAALAAGYKVRLSIRHPEVEHEIRKWITGPQEHVDIAHIPDLTKPEALRGILEDVDFIFHLASPMPGKGENVQSDYIDPAVSGTLTILKEAARSERVKFVIVVSSILALIPLGGMSKPPVYPKANTNERLPVDLGQVFPSGSAGYGMKYSASKILAHQATRDFLSRSKPNFKLVTFHPAFVLGDSLIQKHAKDIDGMNAMFWKSLSASQPMIPSAFVHVRDVAEAHVKALENYQVLENGTEYILSAPVFGWDKAAKVVRERYPQIEVSLEKGPFPLDDWRIDASRAEKDLGMKWRSGQAIIGDLVDQQLALKEQSNS</sequence>
<dbReference type="GeneID" id="35600591"/>
<evidence type="ECO:0000313" key="5">
    <source>
        <dbReference type="Proteomes" id="UP000225277"/>
    </source>
</evidence>
<evidence type="ECO:0000256" key="2">
    <source>
        <dbReference type="ARBA" id="ARBA00023445"/>
    </source>
</evidence>
<evidence type="ECO:0000256" key="1">
    <source>
        <dbReference type="ARBA" id="ARBA00023002"/>
    </source>
</evidence>
<dbReference type="InterPro" id="IPR001509">
    <property type="entry name" value="Epimerase_deHydtase"/>
</dbReference>
<feature type="domain" description="NAD-dependent epimerase/dehydratase" evidence="3">
    <location>
        <begin position="6"/>
        <end position="262"/>
    </location>
</feature>
<dbReference type="STRING" id="112498.A0A2D3UW61"/>
<dbReference type="AlphaFoldDB" id="A0A2D3UW61"/>
<evidence type="ECO:0000313" key="4">
    <source>
        <dbReference type="EMBL" id="CZT19578.1"/>
    </source>
</evidence>
<dbReference type="InterPro" id="IPR036291">
    <property type="entry name" value="NAD(P)-bd_dom_sf"/>
</dbReference>
<gene>
    <name evidence="4" type="ORF">RCC_05429</name>
</gene>
<dbReference type="EMBL" id="FJUY01000007">
    <property type="protein sequence ID" value="CZT19578.1"/>
    <property type="molecule type" value="Genomic_DNA"/>
</dbReference>
<dbReference type="SUPFAM" id="SSF51735">
    <property type="entry name" value="NAD(P)-binding Rossmann-fold domains"/>
    <property type="match status" value="1"/>
</dbReference>
<comment type="similarity">
    <text evidence="2">Belongs to the NAD(P)-dependent epimerase/dehydratase family. Dihydroflavonol-4-reductase subfamily.</text>
</comment>
<keyword evidence="5" id="KW-1185">Reference proteome</keyword>
<dbReference type="Gene3D" id="3.40.50.720">
    <property type="entry name" value="NAD(P)-binding Rossmann-like Domain"/>
    <property type="match status" value="1"/>
</dbReference>
<protein>
    <submittedName>
        <fullName evidence="4">Related to flavonol reductase/cinnamoyl-CoA reductase</fullName>
    </submittedName>
</protein>
<evidence type="ECO:0000259" key="3">
    <source>
        <dbReference type="Pfam" id="PF01370"/>
    </source>
</evidence>